<dbReference type="PANTHER" id="PTHR11133">
    <property type="entry name" value="SACCHAROPINE DEHYDROGENASE"/>
    <property type="match status" value="1"/>
</dbReference>
<dbReference type="GO" id="GO:0005737">
    <property type="term" value="C:cytoplasm"/>
    <property type="evidence" value="ECO:0007669"/>
    <property type="project" value="TreeGrafter"/>
</dbReference>
<dbReference type="SUPFAM" id="SSF51735">
    <property type="entry name" value="NAD(P)-binding Rossmann-fold domains"/>
    <property type="match status" value="1"/>
</dbReference>
<sequence>MKKILILGAGLVCRPGARYLLEQGYAVTIASRTLAKAEEIVQGFENGTARQLMVEDKEGLAALVRENDIVVSLLPFVHHVDVARVCLANNKPMATTSYVSDEMRALDDEAKSKNLILLNEIGIDPGVDHMSAMRIIDTVHARGGKIRHFYSLCGGLPAPDDNDNPFGYKFSWSPRGVVLASRNSARFLENGEVVNIKGEDLFLNKRIETVDPLGEFEVYPNRDSLPYKEIYGLKDAETVMRGTYRNIGWCDTFKKIIDLGLVDETPATYPKGATFRTLTADLVGADESEDLAVATARKLGLEKEHFVIDNLAWLGLFDAEPLPDAGSKLDILSEQLLRKLQYKDGEKDMIILRHRFEVEDADGSGHTITSTLIDYGVPHGDSSMARTVSLPLAVGVSLMAEGKIDLTGVQIPTCKELYKPVLEGIAKLGIEMVEERIAH</sequence>
<feature type="domain" description="Saccharopine dehydrogenase-like C-terminal" evidence="4">
    <location>
        <begin position="122"/>
        <end position="430"/>
    </location>
</feature>
<keyword evidence="6" id="KW-1185">Reference proteome</keyword>
<dbReference type="GO" id="GO:0019878">
    <property type="term" value="P:lysine biosynthetic process via aminoadipic acid"/>
    <property type="evidence" value="ECO:0007669"/>
    <property type="project" value="TreeGrafter"/>
</dbReference>
<evidence type="ECO:0000256" key="2">
    <source>
        <dbReference type="ARBA" id="ARBA00023002"/>
    </source>
</evidence>
<dbReference type="RefSeq" id="WP_155304727.1">
    <property type="nucleotide sequence ID" value="NZ_AP021875.1"/>
</dbReference>
<keyword evidence="1" id="KW-0521">NADP</keyword>
<dbReference type="AlphaFoldDB" id="A0A5K7Z1K2"/>
<dbReference type="Pfam" id="PF16653">
    <property type="entry name" value="Sacchrp_dh_C"/>
    <property type="match status" value="1"/>
</dbReference>
<dbReference type="GO" id="GO:0004753">
    <property type="term" value="F:saccharopine dehydrogenase activity"/>
    <property type="evidence" value="ECO:0007669"/>
    <property type="project" value="TreeGrafter"/>
</dbReference>
<accession>A0A5K7Z1K2</accession>
<evidence type="ECO:0000313" key="5">
    <source>
        <dbReference type="EMBL" id="BBO75842.1"/>
    </source>
</evidence>
<dbReference type="EMBL" id="AP021875">
    <property type="protein sequence ID" value="BBO75842.1"/>
    <property type="molecule type" value="Genomic_DNA"/>
</dbReference>
<organism evidence="5 6">
    <name type="scientific">Desulfosarcina widdelii</name>
    <dbReference type="NCBI Taxonomy" id="947919"/>
    <lineage>
        <taxon>Bacteria</taxon>
        <taxon>Pseudomonadati</taxon>
        <taxon>Thermodesulfobacteriota</taxon>
        <taxon>Desulfobacteria</taxon>
        <taxon>Desulfobacterales</taxon>
        <taxon>Desulfosarcinaceae</taxon>
        <taxon>Desulfosarcina</taxon>
    </lineage>
</organism>
<dbReference type="Pfam" id="PF03435">
    <property type="entry name" value="Sacchrp_dh_NADP"/>
    <property type="match status" value="1"/>
</dbReference>
<protein>
    <submittedName>
        <fullName evidence="5">Saccharopine dehydrogenase</fullName>
    </submittedName>
</protein>
<dbReference type="Gene3D" id="3.40.50.720">
    <property type="entry name" value="NAD(P)-binding Rossmann-like Domain"/>
    <property type="match status" value="1"/>
</dbReference>
<evidence type="ECO:0000313" key="6">
    <source>
        <dbReference type="Proteomes" id="UP000427769"/>
    </source>
</evidence>
<dbReference type="Gene3D" id="3.30.360.10">
    <property type="entry name" value="Dihydrodipicolinate Reductase, domain 2"/>
    <property type="match status" value="1"/>
</dbReference>
<dbReference type="InterPro" id="IPR036291">
    <property type="entry name" value="NAD(P)-bd_dom_sf"/>
</dbReference>
<dbReference type="KEGG" id="dwd:DSCW_32590"/>
<gene>
    <name evidence="5" type="ORF">DSCW_32590</name>
</gene>
<keyword evidence="2" id="KW-0560">Oxidoreductase</keyword>
<feature type="domain" description="Saccharopine dehydrogenase NADP binding" evidence="3">
    <location>
        <begin position="4"/>
        <end position="116"/>
    </location>
</feature>
<evidence type="ECO:0000259" key="4">
    <source>
        <dbReference type="Pfam" id="PF16653"/>
    </source>
</evidence>
<dbReference type="PANTHER" id="PTHR11133:SF23">
    <property type="entry name" value="SACCHAROPINE DEHYDROGENASE [NAD(+), L-LYSINE-FORMING]"/>
    <property type="match status" value="1"/>
</dbReference>
<name>A0A5K7Z1K2_9BACT</name>
<dbReference type="InterPro" id="IPR032095">
    <property type="entry name" value="Sacchrp_dh-like_C"/>
</dbReference>
<dbReference type="OrthoDB" id="9769367at2"/>
<dbReference type="FunFam" id="3.30.360.10:FF:000008">
    <property type="entry name" value="Alpha-aminoadipic semialdehyde synthase, mitochondrial"/>
    <property type="match status" value="1"/>
</dbReference>
<reference evidence="5 6" key="1">
    <citation type="submission" date="2019-11" db="EMBL/GenBank/DDBJ databases">
        <title>Comparative genomics of hydrocarbon-degrading Desulfosarcina strains.</title>
        <authorList>
            <person name="Watanabe M."/>
            <person name="Kojima H."/>
            <person name="Fukui M."/>
        </authorList>
    </citation>
    <scope>NUCLEOTIDE SEQUENCE [LARGE SCALE GENOMIC DNA]</scope>
    <source>
        <strain evidence="5 6">PP31</strain>
    </source>
</reference>
<evidence type="ECO:0000259" key="3">
    <source>
        <dbReference type="Pfam" id="PF03435"/>
    </source>
</evidence>
<dbReference type="InterPro" id="IPR005097">
    <property type="entry name" value="Sacchrp_dh_NADP-bd"/>
</dbReference>
<dbReference type="Proteomes" id="UP000427769">
    <property type="component" value="Chromosome"/>
</dbReference>
<dbReference type="Gene3D" id="1.10.1870.10">
    <property type="entry name" value="Domain 3, Saccharopine reductase"/>
    <property type="match status" value="1"/>
</dbReference>
<dbReference type="SUPFAM" id="SSF55347">
    <property type="entry name" value="Glyceraldehyde-3-phosphate dehydrogenase-like, C-terminal domain"/>
    <property type="match status" value="1"/>
</dbReference>
<proteinExistence type="predicted"/>
<evidence type="ECO:0000256" key="1">
    <source>
        <dbReference type="ARBA" id="ARBA00022857"/>
    </source>
</evidence>
<dbReference type="InterPro" id="IPR051168">
    <property type="entry name" value="AASS"/>
</dbReference>